<keyword evidence="4" id="KW-0574">Periplasm</keyword>
<dbReference type="PRINTS" id="PR00909">
    <property type="entry name" value="SPERMDNBNDNG"/>
</dbReference>
<sequence>MGYGSAAVQQLPAWALRTIELRDGTQAEVYEHGMSLSIVALRGSLPEQWIVEFSLPQEWIVEFRQGLGRYAGFELGQRGQLQELFDELGNPGAKRSAGIADVVTLGDSWLTPAIQRRLIQPISSAETYRWWQRLPRRWQQLVRRDNKTGLPSESGEIWGCPYRWGAMLVAYKRDQLTRHNRSPIRCWPDLLQPALKGRIAFPENPREFVGIALKTLGHPAIGFNATEADLAAAGCDREAVKSHITRLKSQARLFSSQEHVRALAAGDVWVTIGSSTDLVPLAERTPSVDLIAPADGTNLWADVWVVPANAEHGHLQSGPSPLLPSWLEFGISPARADVLMGFKSGASPILLPNAHVEHKPAALAAAAATAAAAGASEASSSSSSKKHKWQRGGQQQQRLQQEQQLLGRLQQLQQQQRQQQQMFESAAQLSLADLRLGQDNSFLPPEVVLQLSEFMLPVDSSTLDFYRWLLS</sequence>
<dbReference type="SUPFAM" id="SSF53850">
    <property type="entry name" value="Periplasmic binding protein-like II"/>
    <property type="match status" value="1"/>
</dbReference>
<keyword evidence="7" id="KW-1185">Reference proteome</keyword>
<evidence type="ECO:0000256" key="3">
    <source>
        <dbReference type="ARBA" id="ARBA00022729"/>
    </source>
</evidence>
<proteinExistence type="predicted"/>
<accession>A0ABY8U237</accession>
<organism evidence="6 7">
    <name type="scientific">Tetradesmus obliquus</name>
    <name type="common">Green alga</name>
    <name type="synonym">Acutodesmus obliquus</name>
    <dbReference type="NCBI Taxonomy" id="3088"/>
    <lineage>
        <taxon>Eukaryota</taxon>
        <taxon>Viridiplantae</taxon>
        <taxon>Chlorophyta</taxon>
        <taxon>core chlorophytes</taxon>
        <taxon>Chlorophyceae</taxon>
        <taxon>CS clade</taxon>
        <taxon>Sphaeropleales</taxon>
        <taxon>Scenedesmaceae</taxon>
        <taxon>Tetradesmus</taxon>
    </lineage>
</organism>
<dbReference type="PANTHER" id="PTHR30222:SF17">
    <property type="entry name" value="SPERMIDINE_PUTRESCINE-BINDING PERIPLASMIC PROTEIN"/>
    <property type="match status" value="1"/>
</dbReference>
<dbReference type="Proteomes" id="UP001244341">
    <property type="component" value="Chromosome 6b"/>
</dbReference>
<dbReference type="InterPro" id="IPR001188">
    <property type="entry name" value="Sperm_putr-bd"/>
</dbReference>
<dbReference type="PANTHER" id="PTHR30222">
    <property type="entry name" value="SPERMIDINE/PUTRESCINE-BINDING PERIPLASMIC PROTEIN"/>
    <property type="match status" value="1"/>
</dbReference>
<dbReference type="EMBL" id="CP126213">
    <property type="protein sequence ID" value="WIA15517.1"/>
    <property type="molecule type" value="Genomic_DNA"/>
</dbReference>
<feature type="compositionally biased region" description="Low complexity" evidence="5">
    <location>
        <begin position="391"/>
        <end position="401"/>
    </location>
</feature>
<gene>
    <name evidence="6" type="ORF">OEZ85_002153</name>
</gene>
<evidence type="ECO:0000256" key="2">
    <source>
        <dbReference type="ARBA" id="ARBA00022448"/>
    </source>
</evidence>
<evidence type="ECO:0000313" key="7">
    <source>
        <dbReference type="Proteomes" id="UP001244341"/>
    </source>
</evidence>
<evidence type="ECO:0000256" key="5">
    <source>
        <dbReference type="SAM" id="MobiDB-lite"/>
    </source>
</evidence>
<evidence type="ECO:0000256" key="4">
    <source>
        <dbReference type="ARBA" id="ARBA00022764"/>
    </source>
</evidence>
<evidence type="ECO:0000313" key="6">
    <source>
        <dbReference type="EMBL" id="WIA15517.1"/>
    </source>
</evidence>
<evidence type="ECO:0000256" key="1">
    <source>
        <dbReference type="ARBA" id="ARBA00004418"/>
    </source>
</evidence>
<reference evidence="6 7" key="1">
    <citation type="submission" date="2023-05" db="EMBL/GenBank/DDBJ databases">
        <title>A 100% complete, gapless, phased diploid assembly of the Scenedesmus obliquus UTEX 3031 genome.</title>
        <authorList>
            <person name="Biondi T.C."/>
            <person name="Hanschen E.R."/>
            <person name="Kwon T."/>
            <person name="Eng W."/>
            <person name="Kruse C.P.S."/>
            <person name="Koehler S.I."/>
            <person name="Kunde Y."/>
            <person name="Gleasner C.D."/>
            <person name="You Mak K.T."/>
            <person name="Polle J."/>
            <person name="Hovde B.T."/>
            <person name="Starkenburg S.R."/>
        </authorList>
    </citation>
    <scope>NUCLEOTIDE SEQUENCE [LARGE SCALE GENOMIC DNA]</scope>
    <source>
        <strain evidence="6 7">DOE0152z</strain>
    </source>
</reference>
<dbReference type="Pfam" id="PF13343">
    <property type="entry name" value="SBP_bac_6"/>
    <property type="match status" value="1"/>
</dbReference>
<keyword evidence="2" id="KW-0813">Transport</keyword>
<comment type="subcellular location">
    <subcellularLocation>
        <location evidence="1">Periplasm</location>
    </subcellularLocation>
</comment>
<keyword evidence="3" id="KW-0732">Signal</keyword>
<feature type="region of interest" description="Disordered" evidence="5">
    <location>
        <begin position="376"/>
        <end position="401"/>
    </location>
</feature>
<dbReference type="Gene3D" id="3.40.190.10">
    <property type="entry name" value="Periplasmic binding protein-like II"/>
    <property type="match status" value="2"/>
</dbReference>
<name>A0ABY8U237_TETOB</name>
<protein>
    <submittedName>
        <fullName evidence="6">Uncharacterized protein</fullName>
    </submittedName>
</protein>